<dbReference type="Proteomes" id="UP000054988">
    <property type="component" value="Unassembled WGS sequence"/>
</dbReference>
<evidence type="ECO:0000256" key="2">
    <source>
        <dbReference type="SAM" id="Phobius"/>
    </source>
</evidence>
<keyword evidence="2" id="KW-0812">Transmembrane</keyword>
<gene>
    <name evidence="3" type="ORF">WG66_3782</name>
</gene>
<feature type="compositionally biased region" description="Pro residues" evidence="1">
    <location>
        <begin position="428"/>
        <end position="440"/>
    </location>
</feature>
<keyword evidence="2" id="KW-1133">Transmembrane helix</keyword>
<reference evidence="3 4" key="1">
    <citation type="submission" date="2015-12" db="EMBL/GenBank/DDBJ databases">
        <title>Draft genome sequence of Moniliophthora roreri, the causal agent of frosty pod rot of cacao.</title>
        <authorList>
            <person name="Aime M.C."/>
            <person name="Diaz-Valderrama J.R."/>
            <person name="Kijpornyongpan T."/>
            <person name="Phillips-Mora W."/>
        </authorList>
    </citation>
    <scope>NUCLEOTIDE SEQUENCE [LARGE SCALE GENOMIC DNA]</scope>
    <source>
        <strain evidence="3 4">MCA 2952</strain>
    </source>
</reference>
<proteinExistence type="predicted"/>
<dbReference type="Gene3D" id="2.60.120.260">
    <property type="entry name" value="Galactose-binding domain-like"/>
    <property type="match status" value="1"/>
</dbReference>
<feature type="region of interest" description="Disordered" evidence="1">
    <location>
        <begin position="315"/>
        <end position="352"/>
    </location>
</feature>
<organism evidence="3 4">
    <name type="scientific">Moniliophthora roreri</name>
    <name type="common">Frosty pod rot fungus</name>
    <name type="synonym">Monilia roreri</name>
    <dbReference type="NCBI Taxonomy" id="221103"/>
    <lineage>
        <taxon>Eukaryota</taxon>
        <taxon>Fungi</taxon>
        <taxon>Dikarya</taxon>
        <taxon>Basidiomycota</taxon>
        <taxon>Agaricomycotina</taxon>
        <taxon>Agaricomycetes</taxon>
        <taxon>Agaricomycetidae</taxon>
        <taxon>Agaricales</taxon>
        <taxon>Marasmiineae</taxon>
        <taxon>Marasmiaceae</taxon>
        <taxon>Moniliophthora</taxon>
    </lineage>
</organism>
<protein>
    <submittedName>
        <fullName evidence="3">Uncharacterized protein</fullName>
    </submittedName>
</protein>
<keyword evidence="2" id="KW-0472">Membrane</keyword>
<dbReference type="AlphaFoldDB" id="A0A0W0G506"/>
<sequence length="536" mass="57349">MDPLPYNITIYSQSAAILYDPSRISGDIQLGSGWDVMYTYGTANTSTGAQQGVGDSYLQTTRFAASMSLTWVGTAAYVYGNSTNSSYTIDVDGSKIDTPVLENSLLASVTSLPYGNHTITLSHPGTDLLAIRYVVLTIGIGYEGYNVTFFCIVIFNLYVSSSSFRVRIRSVPAVLDGQANRFFRFVKTAPVTGWALVPDGEEEILPDGRQRPVPRSMAGTIASKTDPSLVFNVTNSSAFFLRGGVDGSGGPNVATLRPGLNGAPSKATVFNNLSPILDYDQVLYWESGLDRNQNYTVEIRSAEGSSSSNMMSFHTLDIIDGGPNPEPSQSNTSSAAIGPTGEPEPDRPELPAGSVAGITVGVVLAVIIITISALWWLRRRRRNRTLGVAEASGITPFAGTKSDYPRQKGSGQRPKENLDHETESEDTPPSPSLESNPPPSASVTHRALAHLRRLRSFATSSPIRETDAGPVTLPPEYDHSWAANANANAPTPAPAPAQASTIRALPIPPSTGPVPLPPNYKVEPIHWDQTKGPSAR</sequence>
<name>A0A0W0G506_MONRR</name>
<evidence type="ECO:0000313" key="4">
    <source>
        <dbReference type="Proteomes" id="UP000054988"/>
    </source>
</evidence>
<evidence type="ECO:0000313" key="3">
    <source>
        <dbReference type="EMBL" id="KTB43648.1"/>
    </source>
</evidence>
<dbReference type="EMBL" id="LATX01001124">
    <property type="protein sequence ID" value="KTB43648.1"/>
    <property type="molecule type" value="Genomic_DNA"/>
</dbReference>
<evidence type="ECO:0000256" key="1">
    <source>
        <dbReference type="SAM" id="MobiDB-lite"/>
    </source>
</evidence>
<feature type="compositionally biased region" description="Pro residues" evidence="1">
    <location>
        <begin position="506"/>
        <end position="518"/>
    </location>
</feature>
<feature type="transmembrane region" description="Helical" evidence="2">
    <location>
        <begin position="355"/>
        <end position="377"/>
    </location>
</feature>
<feature type="region of interest" description="Disordered" evidence="1">
    <location>
        <begin position="395"/>
        <end position="444"/>
    </location>
</feature>
<feature type="region of interest" description="Disordered" evidence="1">
    <location>
        <begin position="487"/>
        <end position="536"/>
    </location>
</feature>
<accession>A0A0W0G506</accession>
<comment type="caution">
    <text evidence="3">The sequence shown here is derived from an EMBL/GenBank/DDBJ whole genome shotgun (WGS) entry which is preliminary data.</text>
</comment>